<evidence type="ECO:0000313" key="3">
    <source>
        <dbReference type="EMBL" id="ELZ50715.1"/>
    </source>
</evidence>
<keyword evidence="4" id="KW-1185">Reference proteome</keyword>
<proteinExistence type="predicted"/>
<accession>M0ESP2</accession>
<evidence type="ECO:0000313" key="4">
    <source>
        <dbReference type="Proteomes" id="UP000011526"/>
    </source>
</evidence>
<keyword evidence="2" id="KW-0472">Membrane</keyword>
<feature type="compositionally biased region" description="Basic and acidic residues" evidence="1">
    <location>
        <begin position="596"/>
        <end position="618"/>
    </location>
</feature>
<keyword evidence="2" id="KW-1133">Transmembrane helix</keyword>
<sequence>MSRGAAVVAVSLAVLCVLSALGAAMPAMAAGVPAQVEGGSGEFDAPGPFEISELRTGGNQPAAAPPSVRYVGDGSQPGGAIALRHVPAGPLENQPIFLERGKTLNTDEVELYSTVFGGSATGEYEAVIVYWSAESRTVNGTTVEYAADQEVQRATVDVEPGYASAPIALNSHYNESVQATMWLERDGQVVDGARWRFTHASAPASQQVQIETQADAWWYVFRTAILPGVASIVVGLSAARATLKRAGRGPGYSLGTYGFLTGVGVLLAIAGLYYELAVVVQHVDILFGLSLLPIAYGGGLRIRDPTENIAFERKELTEALNLRRGQTHKEADPDAVPDGGAESSASTSDRISLDEDGYYDELFEDLSLLKTIRAPDGNGRLVPRKGFRPFFARLFSSAARLDLTDLRTRVSVNGSASQKVYVDPESDHAVDLKPAHLRRRMPVWHRLPEPADGESLSPVTRGLYGLLTVGALALPLIGWQAGAAVANTPVVGAAVGVVLLAVESYEAVDGSIDFDPAPRHDVTADASLTVMQSEHSDAKTLEEYEEIVWQERTSTALEAREVDSRRDASMIRRLLEDEVNMDLGATGVDENAGSELEDRPVDESDRRAGRRDTEEDDV</sequence>
<dbReference type="Proteomes" id="UP000011526">
    <property type="component" value="Unassembled WGS sequence"/>
</dbReference>
<feature type="region of interest" description="Disordered" evidence="1">
    <location>
        <begin position="323"/>
        <end position="349"/>
    </location>
</feature>
<comment type="caution">
    <text evidence="3">The sequence shown here is derived from an EMBL/GenBank/DDBJ whole genome shotgun (WGS) entry which is preliminary data.</text>
</comment>
<evidence type="ECO:0000256" key="2">
    <source>
        <dbReference type="SAM" id="Phobius"/>
    </source>
</evidence>
<organism evidence="3 4">
    <name type="scientific">Halorubrum distributum JCM 9100</name>
    <dbReference type="NCBI Taxonomy" id="1227467"/>
    <lineage>
        <taxon>Archaea</taxon>
        <taxon>Methanobacteriati</taxon>
        <taxon>Methanobacteriota</taxon>
        <taxon>Stenosarchaea group</taxon>
        <taxon>Halobacteria</taxon>
        <taxon>Halobacteriales</taxon>
        <taxon>Haloferacaceae</taxon>
        <taxon>Halorubrum</taxon>
        <taxon>Halorubrum distributum group</taxon>
    </lineage>
</organism>
<evidence type="ECO:0000256" key="1">
    <source>
        <dbReference type="SAM" id="MobiDB-lite"/>
    </source>
</evidence>
<reference evidence="3 4" key="1">
    <citation type="journal article" date="2014" name="PLoS Genet.">
        <title>Phylogenetically driven sequencing of extremely halophilic archaea reveals strategies for static and dynamic osmo-response.</title>
        <authorList>
            <person name="Becker E.A."/>
            <person name="Seitzer P.M."/>
            <person name="Tritt A."/>
            <person name="Larsen D."/>
            <person name="Krusor M."/>
            <person name="Yao A.I."/>
            <person name="Wu D."/>
            <person name="Madern D."/>
            <person name="Eisen J.A."/>
            <person name="Darling A.E."/>
            <person name="Facciotti M.T."/>
        </authorList>
    </citation>
    <scope>NUCLEOTIDE SEQUENCE [LARGE SCALE GENOMIC DNA]</scope>
    <source>
        <strain evidence="3 4">JCM 9100</strain>
    </source>
</reference>
<feature type="transmembrane region" description="Helical" evidence="2">
    <location>
        <begin position="251"/>
        <end position="273"/>
    </location>
</feature>
<dbReference type="RefSeq" id="WP_004596375.1">
    <property type="nucleotide sequence ID" value="NZ_AOJM01000036.1"/>
</dbReference>
<protein>
    <submittedName>
        <fullName evidence="3">Uncharacterized protein</fullName>
    </submittedName>
</protein>
<gene>
    <name evidence="3" type="ORF">C465_05216</name>
</gene>
<name>M0ESP2_9EURY</name>
<dbReference type="PATRIC" id="fig|1227467.4.peg.989"/>
<feature type="region of interest" description="Disordered" evidence="1">
    <location>
        <begin position="582"/>
        <end position="618"/>
    </location>
</feature>
<feature type="transmembrane region" description="Helical" evidence="2">
    <location>
        <begin position="216"/>
        <end position="239"/>
    </location>
</feature>
<dbReference type="EMBL" id="AOJM01000036">
    <property type="protein sequence ID" value="ELZ50715.1"/>
    <property type="molecule type" value="Genomic_DNA"/>
</dbReference>
<keyword evidence="2" id="KW-0812">Transmembrane</keyword>
<dbReference type="AlphaFoldDB" id="M0ESP2"/>
<feature type="transmembrane region" description="Helical" evidence="2">
    <location>
        <begin position="279"/>
        <end position="296"/>
    </location>
</feature>